<proteinExistence type="predicted"/>
<accession>A0A806JZA9</accession>
<evidence type="ECO:0000313" key="1">
    <source>
        <dbReference type="EMBL" id="AGS52506.1"/>
    </source>
</evidence>
<sequence length="39" mass="4373">MNVVKGPVAEICRKSAIFCKRDEEGCDRTEAMIRSVQSD</sequence>
<protein>
    <submittedName>
        <fullName evidence="1">Uncharacterized protein</fullName>
    </submittedName>
</protein>
<name>A0A806JZA9_9BACT</name>
<dbReference type="AlphaFoldDB" id="A0A806JZA9"/>
<organism evidence="1">
    <name type="scientific">uncultured bacterium contig00005</name>
    <dbReference type="NCBI Taxonomy" id="1181497"/>
    <lineage>
        <taxon>Bacteria</taxon>
        <taxon>environmental samples</taxon>
    </lineage>
</organism>
<dbReference type="EMBL" id="JQ844200">
    <property type="protein sequence ID" value="AGS52506.1"/>
    <property type="molecule type" value="Genomic_DNA"/>
</dbReference>
<reference evidence="1" key="1">
    <citation type="submission" date="2012-03" db="EMBL/GenBank/DDBJ databases">
        <title>Functional metagenomics reveals considerable lignocellulase gene clusters in the gut microbiome of a wood-feeding higher termite.</title>
        <authorList>
            <person name="Liu N."/>
        </authorList>
    </citation>
    <scope>NUCLEOTIDE SEQUENCE</scope>
</reference>